<dbReference type="EC" id="1.-.-.-" evidence="3"/>
<name>A0A2P6Q7H0_ROSCH</name>
<dbReference type="Gramene" id="PRQ30121">
    <property type="protein sequence ID" value="PRQ30121"/>
    <property type="gene ID" value="RchiOBHm_Chr5g0021141"/>
</dbReference>
<dbReference type="Gene3D" id="3.40.50.720">
    <property type="entry name" value="NAD(P)-binding Rossmann-like Domain"/>
    <property type="match status" value="1"/>
</dbReference>
<accession>A0A2P6Q7H0</accession>
<dbReference type="STRING" id="74649.A0A2P6Q7H0"/>
<dbReference type="Proteomes" id="UP000238479">
    <property type="component" value="Chromosome 5"/>
</dbReference>
<dbReference type="GO" id="GO:0032440">
    <property type="term" value="F:2-alkenal reductase [NAD(P)H] activity"/>
    <property type="evidence" value="ECO:0007669"/>
    <property type="project" value="TreeGrafter"/>
</dbReference>
<dbReference type="SUPFAM" id="SSF51735">
    <property type="entry name" value="NAD(P)-binding Rossmann-fold domains"/>
    <property type="match status" value="1"/>
</dbReference>
<feature type="domain" description="Oxidoreductase N-terminal" evidence="2">
    <location>
        <begin position="25"/>
        <end position="74"/>
    </location>
</feature>
<dbReference type="SUPFAM" id="SSF50129">
    <property type="entry name" value="GroES-like"/>
    <property type="match status" value="1"/>
</dbReference>
<dbReference type="Gene3D" id="3.90.180.10">
    <property type="entry name" value="Medium-chain alcohol dehydrogenases, catalytic domain"/>
    <property type="match status" value="1"/>
</dbReference>
<dbReference type="AlphaFoldDB" id="A0A2P6Q7H0"/>
<sequence>MALFFLAENGASLGISSGIVEAVYITGFPKESDLKLTTATTKLKLPEGSTGLLVKNLYLSCDPYMRSCMTKQKEEGEEGGYILLLFVYNIAQGLLHCPVIGLGVAKVLESRDPKFKPGDLVWGHTGWEEYSVITTESLIKIHTLMCLSLTILDFSSTGYLGSSGLFICYVGMPGVTAYAGFYEICSPKKGETVYISAASGAVGQFVGQFATGCVMLLEVLEARKR</sequence>
<evidence type="ECO:0000313" key="3">
    <source>
        <dbReference type="EMBL" id="PRQ30121.1"/>
    </source>
</evidence>
<dbReference type="InterPro" id="IPR041694">
    <property type="entry name" value="ADH_N_2"/>
</dbReference>
<gene>
    <name evidence="3" type="ORF">RchiOBHm_Chr5g0021141</name>
</gene>
<protein>
    <submittedName>
        <fullName evidence="3">Putative oxidoreductase</fullName>
        <ecNumber evidence="3">1.-.-.-</ecNumber>
    </submittedName>
</protein>
<dbReference type="Pfam" id="PF16884">
    <property type="entry name" value="ADH_N_2"/>
    <property type="match status" value="2"/>
</dbReference>
<proteinExistence type="predicted"/>
<evidence type="ECO:0000256" key="1">
    <source>
        <dbReference type="ARBA" id="ARBA00023002"/>
    </source>
</evidence>
<dbReference type="PANTHER" id="PTHR43205:SF7">
    <property type="entry name" value="PROSTAGLANDIN REDUCTASE 1"/>
    <property type="match status" value="1"/>
</dbReference>
<dbReference type="InterPro" id="IPR045010">
    <property type="entry name" value="MDR_fam"/>
</dbReference>
<dbReference type="EMBL" id="PDCK01000043">
    <property type="protein sequence ID" value="PRQ30121.1"/>
    <property type="molecule type" value="Genomic_DNA"/>
</dbReference>
<keyword evidence="1 3" id="KW-0560">Oxidoreductase</keyword>
<reference evidence="3 4" key="1">
    <citation type="journal article" date="2018" name="Nat. Genet.">
        <title>The Rosa genome provides new insights in the design of modern roses.</title>
        <authorList>
            <person name="Bendahmane M."/>
        </authorList>
    </citation>
    <scope>NUCLEOTIDE SEQUENCE [LARGE SCALE GENOMIC DNA]</scope>
    <source>
        <strain evidence="4">cv. Old Blush</strain>
    </source>
</reference>
<dbReference type="PANTHER" id="PTHR43205">
    <property type="entry name" value="PROSTAGLANDIN REDUCTASE"/>
    <property type="match status" value="1"/>
</dbReference>
<evidence type="ECO:0000313" key="4">
    <source>
        <dbReference type="Proteomes" id="UP000238479"/>
    </source>
</evidence>
<feature type="domain" description="Oxidoreductase N-terminal" evidence="2">
    <location>
        <begin position="98"/>
        <end position="141"/>
    </location>
</feature>
<comment type="caution">
    <text evidence="3">The sequence shown here is derived from an EMBL/GenBank/DDBJ whole genome shotgun (WGS) entry which is preliminary data.</text>
</comment>
<organism evidence="3 4">
    <name type="scientific">Rosa chinensis</name>
    <name type="common">China rose</name>
    <dbReference type="NCBI Taxonomy" id="74649"/>
    <lineage>
        <taxon>Eukaryota</taxon>
        <taxon>Viridiplantae</taxon>
        <taxon>Streptophyta</taxon>
        <taxon>Embryophyta</taxon>
        <taxon>Tracheophyta</taxon>
        <taxon>Spermatophyta</taxon>
        <taxon>Magnoliopsida</taxon>
        <taxon>eudicotyledons</taxon>
        <taxon>Gunneridae</taxon>
        <taxon>Pentapetalae</taxon>
        <taxon>rosids</taxon>
        <taxon>fabids</taxon>
        <taxon>Rosales</taxon>
        <taxon>Rosaceae</taxon>
        <taxon>Rosoideae</taxon>
        <taxon>Rosoideae incertae sedis</taxon>
        <taxon>Rosa</taxon>
    </lineage>
</organism>
<evidence type="ECO:0000259" key="2">
    <source>
        <dbReference type="Pfam" id="PF16884"/>
    </source>
</evidence>
<dbReference type="InterPro" id="IPR011032">
    <property type="entry name" value="GroES-like_sf"/>
</dbReference>
<keyword evidence="4" id="KW-1185">Reference proteome</keyword>
<dbReference type="InterPro" id="IPR036291">
    <property type="entry name" value="NAD(P)-bd_dom_sf"/>
</dbReference>